<proteinExistence type="predicted"/>
<protein>
    <submittedName>
        <fullName evidence="1">Uncharacterized protein</fullName>
    </submittedName>
</protein>
<dbReference type="Proteomes" id="UP000887013">
    <property type="component" value="Unassembled WGS sequence"/>
</dbReference>
<evidence type="ECO:0000313" key="1">
    <source>
        <dbReference type="EMBL" id="GFS56449.1"/>
    </source>
</evidence>
<dbReference type="EMBL" id="BMAW01046622">
    <property type="protein sequence ID" value="GFS56449.1"/>
    <property type="molecule type" value="Genomic_DNA"/>
</dbReference>
<gene>
    <name evidence="1" type="ORF">NPIL_207061</name>
</gene>
<name>A0A8X6IQS9_NEPPI</name>
<reference evidence="1" key="1">
    <citation type="submission" date="2020-08" db="EMBL/GenBank/DDBJ databases">
        <title>Multicomponent nature underlies the extraordinary mechanical properties of spider dragline silk.</title>
        <authorList>
            <person name="Kono N."/>
            <person name="Nakamura H."/>
            <person name="Mori M."/>
            <person name="Yoshida Y."/>
            <person name="Ohtoshi R."/>
            <person name="Malay A.D."/>
            <person name="Moran D.A.P."/>
            <person name="Tomita M."/>
            <person name="Numata K."/>
            <person name="Arakawa K."/>
        </authorList>
    </citation>
    <scope>NUCLEOTIDE SEQUENCE</scope>
</reference>
<comment type="caution">
    <text evidence="1">The sequence shown here is derived from an EMBL/GenBank/DDBJ whole genome shotgun (WGS) entry which is preliminary data.</text>
</comment>
<keyword evidence="2" id="KW-1185">Reference proteome</keyword>
<evidence type="ECO:0000313" key="2">
    <source>
        <dbReference type="Proteomes" id="UP000887013"/>
    </source>
</evidence>
<accession>A0A8X6IQS9</accession>
<dbReference type="AlphaFoldDB" id="A0A8X6IQS9"/>
<sequence>MLPEEATQRLKATDTFILSFNQVKMEICNTTSKKPGLFLSQNFLHSSNMEVDESSWQPTERLWWASAQFQKGSFSDIRQSHDLKPERERPYSAVMV</sequence>
<organism evidence="1 2">
    <name type="scientific">Nephila pilipes</name>
    <name type="common">Giant wood spider</name>
    <name type="synonym">Nephila maculata</name>
    <dbReference type="NCBI Taxonomy" id="299642"/>
    <lineage>
        <taxon>Eukaryota</taxon>
        <taxon>Metazoa</taxon>
        <taxon>Ecdysozoa</taxon>
        <taxon>Arthropoda</taxon>
        <taxon>Chelicerata</taxon>
        <taxon>Arachnida</taxon>
        <taxon>Araneae</taxon>
        <taxon>Araneomorphae</taxon>
        <taxon>Entelegynae</taxon>
        <taxon>Araneoidea</taxon>
        <taxon>Nephilidae</taxon>
        <taxon>Nephila</taxon>
    </lineage>
</organism>